<gene>
    <name evidence="2" type="ORF">C1H87_07140</name>
</gene>
<keyword evidence="1" id="KW-1133">Transmembrane helix</keyword>
<dbReference type="PROSITE" id="PS51257">
    <property type="entry name" value="PROKAR_LIPOPROTEIN"/>
    <property type="match status" value="1"/>
</dbReference>
<dbReference type="OrthoDB" id="826030at2"/>
<accession>A0A2K9PN86</accession>
<dbReference type="EMBL" id="CP025791">
    <property type="protein sequence ID" value="AUP78496.1"/>
    <property type="molecule type" value="Genomic_DNA"/>
</dbReference>
<organism evidence="2 3">
    <name type="scientific">Flavivirga eckloniae</name>
    <dbReference type="NCBI Taxonomy" id="1803846"/>
    <lineage>
        <taxon>Bacteria</taxon>
        <taxon>Pseudomonadati</taxon>
        <taxon>Bacteroidota</taxon>
        <taxon>Flavobacteriia</taxon>
        <taxon>Flavobacteriales</taxon>
        <taxon>Flavobacteriaceae</taxon>
        <taxon>Flavivirga</taxon>
    </lineage>
</organism>
<evidence type="ECO:0000256" key="1">
    <source>
        <dbReference type="SAM" id="Phobius"/>
    </source>
</evidence>
<reference evidence="2 3" key="1">
    <citation type="submission" date="2018-01" db="EMBL/GenBank/DDBJ databases">
        <title>Complete genome sequence of Flavivirga eckloniae ECD14 isolated from seaweed Ecklonia cava.</title>
        <authorList>
            <person name="Lee J.H."/>
            <person name="Baik K.S."/>
            <person name="Seong C.N."/>
        </authorList>
    </citation>
    <scope>NUCLEOTIDE SEQUENCE [LARGE SCALE GENOMIC DNA]</scope>
    <source>
        <strain evidence="2 3">ECD14</strain>
    </source>
</reference>
<dbReference type="KEGG" id="fek:C1H87_07140"/>
<keyword evidence="1" id="KW-0812">Transmembrane</keyword>
<evidence type="ECO:0000313" key="2">
    <source>
        <dbReference type="EMBL" id="AUP78496.1"/>
    </source>
</evidence>
<sequence length="150" mass="17470">MNNKIYNLYIILYIILFISCKSDKKKENNDQLIIQTNELLSNMDTCYEKIIILPGTGCAGCITVAENFFKENYKNPKYLFLLTNVQSIKMLKNKTKIDVENHSNIFIDYDNKYSNYKNSIYPTVIFNNCTLNKVESIFFQKPGLDAFSNL</sequence>
<feature type="transmembrane region" description="Helical" evidence="1">
    <location>
        <begin position="6"/>
        <end position="22"/>
    </location>
</feature>
<evidence type="ECO:0000313" key="3">
    <source>
        <dbReference type="Proteomes" id="UP000235826"/>
    </source>
</evidence>
<dbReference type="AlphaFoldDB" id="A0A2K9PN86"/>
<keyword evidence="3" id="KW-1185">Reference proteome</keyword>
<proteinExistence type="predicted"/>
<dbReference type="RefSeq" id="WP_102755151.1">
    <property type="nucleotide sequence ID" value="NZ_CP025791.1"/>
</dbReference>
<dbReference type="Proteomes" id="UP000235826">
    <property type="component" value="Chromosome"/>
</dbReference>
<protein>
    <submittedName>
        <fullName evidence="2">Uncharacterized protein</fullName>
    </submittedName>
</protein>
<name>A0A2K9PN86_9FLAO</name>
<keyword evidence="1" id="KW-0472">Membrane</keyword>